<sequence length="119" mass="14009">MVLIVLYTKEIQYLCDKRFGRVWGTNTIQNHDTAGRRCFEHNRLRHKHGLRITPKSSPERRVTCGPESLCRRRGPKRDCPHPDAEVPRYPGRSQKQFMKDDDEISQDTSNGKNRRNKAY</sequence>
<reference evidence="2" key="1">
    <citation type="submission" date="2020-08" db="EMBL/GenBank/DDBJ databases">
        <title>Multicomponent nature underlies the extraordinary mechanical properties of spider dragline silk.</title>
        <authorList>
            <person name="Kono N."/>
            <person name="Nakamura H."/>
            <person name="Mori M."/>
            <person name="Yoshida Y."/>
            <person name="Ohtoshi R."/>
            <person name="Malay A.D."/>
            <person name="Moran D.A.P."/>
            <person name="Tomita M."/>
            <person name="Numata K."/>
            <person name="Arakawa K."/>
        </authorList>
    </citation>
    <scope>NUCLEOTIDE SEQUENCE</scope>
</reference>
<evidence type="ECO:0000313" key="3">
    <source>
        <dbReference type="Proteomes" id="UP000887013"/>
    </source>
</evidence>
<feature type="compositionally biased region" description="Basic and acidic residues" evidence="1">
    <location>
        <begin position="76"/>
        <end position="86"/>
    </location>
</feature>
<comment type="caution">
    <text evidence="2">The sequence shown here is derived from an EMBL/GenBank/DDBJ whole genome shotgun (WGS) entry which is preliminary data.</text>
</comment>
<proteinExistence type="predicted"/>
<dbReference type="Proteomes" id="UP000887013">
    <property type="component" value="Unassembled WGS sequence"/>
</dbReference>
<name>A0A8X6P6P7_NEPPI</name>
<protein>
    <submittedName>
        <fullName evidence="2">Uncharacterized protein</fullName>
    </submittedName>
</protein>
<dbReference type="AlphaFoldDB" id="A0A8X6P6P7"/>
<gene>
    <name evidence="2" type="ORF">NPIL_565111</name>
</gene>
<keyword evidence="3" id="KW-1185">Reference proteome</keyword>
<dbReference type="EMBL" id="BMAW01016453">
    <property type="protein sequence ID" value="GFT49072.1"/>
    <property type="molecule type" value="Genomic_DNA"/>
</dbReference>
<feature type="region of interest" description="Disordered" evidence="1">
    <location>
        <begin position="49"/>
        <end position="119"/>
    </location>
</feature>
<evidence type="ECO:0000256" key="1">
    <source>
        <dbReference type="SAM" id="MobiDB-lite"/>
    </source>
</evidence>
<evidence type="ECO:0000313" key="2">
    <source>
        <dbReference type="EMBL" id="GFT49072.1"/>
    </source>
</evidence>
<organism evidence="2 3">
    <name type="scientific">Nephila pilipes</name>
    <name type="common">Giant wood spider</name>
    <name type="synonym">Nephila maculata</name>
    <dbReference type="NCBI Taxonomy" id="299642"/>
    <lineage>
        <taxon>Eukaryota</taxon>
        <taxon>Metazoa</taxon>
        <taxon>Ecdysozoa</taxon>
        <taxon>Arthropoda</taxon>
        <taxon>Chelicerata</taxon>
        <taxon>Arachnida</taxon>
        <taxon>Araneae</taxon>
        <taxon>Araneomorphae</taxon>
        <taxon>Entelegynae</taxon>
        <taxon>Araneoidea</taxon>
        <taxon>Nephilidae</taxon>
        <taxon>Nephila</taxon>
    </lineage>
</organism>
<accession>A0A8X6P6P7</accession>